<evidence type="ECO:0000313" key="2">
    <source>
        <dbReference type="Proteomes" id="UP001175226"/>
    </source>
</evidence>
<keyword evidence="2" id="KW-1185">Reference proteome</keyword>
<proteinExistence type="predicted"/>
<gene>
    <name evidence="1" type="ORF">EV421DRAFT_1912717</name>
</gene>
<comment type="caution">
    <text evidence="1">The sequence shown here is derived from an EMBL/GenBank/DDBJ whole genome shotgun (WGS) entry which is preliminary data.</text>
</comment>
<name>A0AA39IU86_9AGAR</name>
<organism evidence="1 2">
    <name type="scientific">Armillaria borealis</name>
    <dbReference type="NCBI Taxonomy" id="47425"/>
    <lineage>
        <taxon>Eukaryota</taxon>
        <taxon>Fungi</taxon>
        <taxon>Dikarya</taxon>
        <taxon>Basidiomycota</taxon>
        <taxon>Agaricomycotina</taxon>
        <taxon>Agaricomycetes</taxon>
        <taxon>Agaricomycetidae</taxon>
        <taxon>Agaricales</taxon>
        <taxon>Marasmiineae</taxon>
        <taxon>Physalacriaceae</taxon>
        <taxon>Armillaria</taxon>
    </lineage>
</organism>
<dbReference type="AlphaFoldDB" id="A0AA39IU86"/>
<reference evidence="1" key="1">
    <citation type="submission" date="2023-06" db="EMBL/GenBank/DDBJ databases">
        <authorList>
            <consortium name="Lawrence Berkeley National Laboratory"/>
            <person name="Ahrendt S."/>
            <person name="Sahu N."/>
            <person name="Indic B."/>
            <person name="Wong-Bajracharya J."/>
            <person name="Merenyi Z."/>
            <person name="Ke H.-M."/>
            <person name="Monk M."/>
            <person name="Kocsube S."/>
            <person name="Drula E."/>
            <person name="Lipzen A."/>
            <person name="Balint B."/>
            <person name="Henrissat B."/>
            <person name="Andreopoulos B."/>
            <person name="Martin F.M."/>
            <person name="Harder C.B."/>
            <person name="Rigling D."/>
            <person name="Ford K.L."/>
            <person name="Foster G.D."/>
            <person name="Pangilinan J."/>
            <person name="Papanicolaou A."/>
            <person name="Barry K."/>
            <person name="LaButti K."/>
            <person name="Viragh M."/>
            <person name="Koriabine M."/>
            <person name="Yan M."/>
            <person name="Riley R."/>
            <person name="Champramary S."/>
            <person name="Plett K.L."/>
            <person name="Tsai I.J."/>
            <person name="Slot J."/>
            <person name="Sipos G."/>
            <person name="Plett J."/>
            <person name="Nagy L.G."/>
            <person name="Grigoriev I.V."/>
        </authorList>
    </citation>
    <scope>NUCLEOTIDE SEQUENCE</scope>
    <source>
        <strain evidence="1">FPL87.14</strain>
    </source>
</reference>
<accession>A0AA39IU86</accession>
<evidence type="ECO:0000313" key="1">
    <source>
        <dbReference type="EMBL" id="KAK0430597.1"/>
    </source>
</evidence>
<dbReference type="EMBL" id="JAUEPT010000141">
    <property type="protein sequence ID" value="KAK0430597.1"/>
    <property type="molecule type" value="Genomic_DNA"/>
</dbReference>
<dbReference type="Proteomes" id="UP001175226">
    <property type="component" value="Unassembled WGS sequence"/>
</dbReference>
<sequence>MESTPPEIWSEIFQWLSRQQDYVLHIGNEREPAFVISQTCCQWRETATEICPFLWSSFSVTLPRTKYPQKRRNVAYVVDVVLARTGKENLRIDFSGVDVGIYCPASLQIFKRIILYAHRWESVALYLPPNHSHLLDAKRRVLPNLHRARISAHPFSTYFPFRISGVCPCLEQIAFEGLPSHVDILLPFHHLTTFQDERIDLDPFVYELYLLILRNATALDTFATIHGKTSDFDLPTANQRIVCNTLRALTTSSGSILRSVVTPNLQTIHVEFYDPETDTESSCMEEVDHEYGASIEETINAIQSVVVVPNPTASSRLTEIHLNDVGLHAQLTALLQSTLDLKILSITLSRWTPVYDQIFHQLLSLLKCTSVNANGSISLLAIPKLQSLSLQVFDMKGAIMLEWVDESLPDVLDMRWSNRTDRSLKKAHVEVGVDQHHDWVQLNAGR</sequence>
<evidence type="ECO:0008006" key="3">
    <source>
        <dbReference type="Google" id="ProtNLM"/>
    </source>
</evidence>
<protein>
    <recommendedName>
        <fullName evidence="3">F-box domain-containing protein</fullName>
    </recommendedName>
</protein>